<dbReference type="SMART" id="SM00409">
    <property type="entry name" value="IG"/>
    <property type="match status" value="1"/>
</dbReference>
<dbReference type="GO" id="GO:0009897">
    <property type="term" value="C:external side of plasma membrane"/>
    <property type="evidence" value="ECO:0007669"/>
    <property type="project" value="TreeGrafter"/>
</dbReference>
<dbReference type="Proteomes" id="UP000472276">
    <property type="component" value="Unassembled WGS sequence"/>
</dbReference>
<dbReference type="InterPro" id="IPR007110">
    <property type="entry name" value="Ig-like_dom"/>
</dbReference>
<evidence type="ECO:0000259" key="4">
    <source>
        <dbReference type="PROSITE" id="PS50835"/>
    </source>
</evidence>
<dbReference type="InterPro" id="IPR036179">
    <property type="entry name" value="Ig-like_dom_sf"/>
</dbReference>
<dbReference type="AlphaFoldDB" id="A0A668UND5"/>
<comment type="subcellular location">
    <subcellularLocation>
        <location evidence="1">Membrane</location>
    </subcellularLocation>
</comment>
<dbReference type="GO" id="GO:0050852">
    <property type="term" value="P:T cell receptor signaling pathway"/>
    <property type="evidence" value="ECO:0007669"/>
    <property type="project" value="TreeGrafter"/>
</dbReference>
<dbReference type="InterPro" id="IPR013783">
    <property type="entry name" value="Ig-like_fold"/>
</dbReference>
<dbReference type="GO" id="GO:0001817">
    <property type="term" value="P:regulation of cytokine production"/>
    <property type="evidence" value="ECO:0007669"/>
    <property type="project" value="TreeGrafter"/>
</dbReference>
<dbReference type="InterPro" id="IPR013106">
    <property type="entry name" value="Ig_V-set"/>
</dbReference>
<reference evidence="5" key="1">
    <citation type="submission" date="2025-08" db="UniProtKB">
        <authorList>
            <consortium name="Ensembl"/>
        </authorList>
    </citation>
    <scope>IDENTIFICATION</scope>
</reference>
<evidence type="ECO:0000256" key="3">
    <source>
        <dbReference type="ARBA" id="ARBA00023319"/>
    </source>
</evidence>
<dbReference type="PANTHER" id="PTHR24100:SF151">
    <property type="entry name" value="ICOS LIGAND"/>
    <property type="match status" value="1"/>
</dbReference>
<dbReference type="Pfam" id="PF07686">
    <property type="entry name" value="V-set"/>
    <property type="match status" value="1"/>
</dbReference>
<dbReference type="SMART" id="SM00408">
    <property type="entry name" value="IGc2"/>
    <property type="match status" value="1"/>
</dbReference>
<reference evidence="5" key="2">
    <citation type="submission" date="2025-09" db="UniProtKB">
        <authorList>
            <consortium name="Ensembl"/>
        </authorList>
    </citation>
    <scope>IDENTIFICATION</scope>
</reference>
<keyword evidence="6" id="KW-1185">Reference proteome</keyword>
<dbReference type="Gene3D" id="2.60.40.10">
    <property type="entry name" value="Immunoglobulins"/>
    <property type="match status" value="1"/>
</dbReference>
<feature type="domain" description="Ig-like" evidence="4">
    <location>
        <begin position="15"/>
        <end position="126"/>
    </location>
</feature>
<dbReference type="InterPro" id="IPR003598">
    <property type="entry name" value="Ig_sub2"/>
</dbReference>
<dbReference type="SUPFAM" id="SSF48726">
    <property type="entry name" value="Immunoglobulin"/>
    <property type="match status" value="1"/>
</dbReference>
<organism evidence="5 6">
    <name type="scientific">Oreochromis aureus</name>
    <name type="common">Israeli tilapia</name>
    <name type="synonym">Chromis aureus</name>
    <dbReference type="NCBI Taxonomy" id="47969"/>
    <lineage>
        <taxon>Eukaryota</taxon>
        <taxon>Metazoa</taxon>
        <taxon>Chordata</taxon>
        <taxon>Craniata</taxon>
        <taxon>Vertebrata</taxon>
        <taxon>Euteleostomi</taxon>
        <taxon>Actinopterygii</taxon>
        <taxon>Neopterygii</taxon>
        <taxon>Teleostei</taxon>
        <taxon>Neoteleostei</taxon>
        <taxon>Acanthomorphata</taxon>
        <taxon>Ovalentaria</taxon>
        <taxon>Cichlomorphae</taxon>
        <taxon>Cichliformes</taxon>
        <taxon>Cichlidae</taxon>
        <taxon>African cichlids</taxon>
        <taxon>Pseudocrenilabrinae</taxon>
        <taxon>Oreochromini</taxon>
        <taxon>Oreochromis</taxon>
    </lineage>
</organism>
<dbReference type="OMA" id="NIIIVEW"/>
<dbReference type="InterPro" id="IPR050504">
    <property type="entry name" value="IgSF_BTN/MOG"/>
</dbReference>
<keyword evidence="2" id="KW-0472">Membrane</keyword>
<dbReference type="PROSITE" id="PS50835">
    <property type="entry name" value="IG_LIKE"/>
    <property type="match status" value="1"/>
</dbReference>
<dbReference type="Ensembl" id="ENSOABT00000042246.2">
    <property type="protein sequence ID" value="ENSOABP00000041136.2"/>
    <property type="gene ID" value="ENSOABG00000018652.2"/>
</dbReference>
<evidence type="ECO:0000313" key="6">
    <source>
        <dbReference type="Proteomes" id="UP000472276"/>
    </source>
</evidence>
<evidence type="ECO:0000256" key="2">
    <source>
        <dbReference type="ARBA" id="ARBA00023136"/>
    </source>
</evidence>
<name>A0A668UND5_OREAU</name>
<evidence type="ECO:0000313" key="5">
    <source>
        <dbReference type="Ensembl" id="ENSOABP00000041136.2"/>
    </source>
</evidence>
<accession>A0A668UND5</accession>
<keyword evidence="3" id="KW-0393">Immunoglobulin domain</keyword>
<dbReference type="SMART" id="SM00406">
    <property type="entry name" value="IGv"/>
    <property type="match status" value="1"/>
</dbReference>
<dbReference type="InterPro" id="IPR003599">
    <property type="entry name" value="Ig_sub"/>
</dbReference>
<evidence type="ECO:0000256" key="1">
    <source>
        <dbReference type="ARBA" id="ARBA00004370"/>
    </source>
</evidence>
<sequence length="158" mass="17906">MILMLSVEVNSCLKPLTSLLCIVSLSDQKNITAESGQDVILTCRAPNYTNQNFKWSRADLGDEYVLLYRDEVFVPEHQHPSFKNRVDLQDKQMKDGDVSLILKDVTPADSGTYKCHVNMKTNLELSVCVIRGEAASWLLICCCPRCRCCCWICDLQKP</sequence>
<protein>
    <recommendedName>
        <fullName evidence="4">Ig-like domain-containing protein</fullName>
    </recommendedName>
</protein>
<proteinExistence type="predicted"/>
<dbReference type="PANTHER" id="PTHR24100">
    <property type="entry name" value="BUTYROPHILIN"/>
    <property type="match status" value="1"/>
</dbReference>
<dbReference type="GO" id="GO:0005102">
    <property type="term" value="F:signaling receptor binding"/>
    <property type="evidence" value="ECO:0007669"/>
    <property type="project" value="TreeGrafter"/>
</dbReference>